<keyword evidence="4" id="KW-0249">Electron transport</keyword>
<keyword evidence="2 6" id="KW-0349">Heme</keyword>
<keyword evidence="9" id="KW-1185">Reference proteome</keyword>
<evidence type="ECO:0000256" key="6">
    <source>
        <dbReference type="PROSITE-ProRule" id="PRU00433"/>
    </source>
</evidence>
<evidence type="ECO:0000256" key="2">
    <source>
        <dbReference type="ARBA" id="ARBA00022617"/>
    </source>
</evidence>
<keyword evidence="1" id="KW-0813">Transport</keyword>
<proteinExistence type="predicted"/>
<protein>
    <submittedName>
        <fullName evidence="8">C-type cytochrome</fullName>
    </submittedName>
</protein>
<dbReference type="GO" id="GO:0009055">
    <property type="term" value="F:electron transfer activity"/>
    <property type="evidence" value="ECO:0007669"/>
    <property type="project" value="InterPro"/>
</dbReference>
<comment type="caution">
    <text evidence="8">The sequence shown here is derived from an EMBL/GenBank/DDBJ whole genome shotgun (WGS) entry which is preliminary data.</text>
</comment>
<dbReference type="SUPFAM" id="SSF46626">
    <property type="entry name" value="Cytochrome c"/>
    <property type="match status" value="1"/>
</dbReference>
<evidence type="ECO:0000313" key="8">
    <source>
        <dbReference type="EMBL" id="RTR16553.1"/>
    </source>
</evidence>
<evidence type="ECO:0000256" key="4">
    <source>
        <dbReference type="ARBA" id="ARBA00022982"/>
    </source>
</evidence>
<dbReference type="InterPro" id="IPR036909">
    <property type="entry name" value="Cyt_c-like_dom_sf"/>
</dbReference>
<evidence type="ECO:0000259" key="7">
    <source>
        <dbReference type="PROSITE" id="PS51007"/>
    </source>
</evidence>
<dbReference type="OrthoDB" id="9805828at2"/>
<feature type="domain" description="Cytochrome c" evidence="7">
    <location>
        <begin position="29"/>
        <end position="132"/>
    </location>
</feature>
<evidence type="ECO:0000256" key="5">
    <source>
        <dbReference type="ARBA" id="ARBA00023004"/>
    </source>
</evidence>
<name>A0A3S0HUS7_9PROT</name>
<sequence>MRSSLTLVLSLSVILFGSLVGGGHARADGDPAKGLKVFNKCAICHSAGAAGGAQTGLDLTDVFGRRVAAAPNFDFSAALRAFGADGKTWDDALLARFLADPGGVVPGTNMAFVGLKREDETRHLIAFLKSLTPAAPGP</sequence>
<keyword evidence="3 6" id="KW-0479">Metal-binding</keyword>
<dbReference type="GO" id="GO:0020037">
    <property type="term" value="F:heme binding"/>
    <property type="evidence" value="ECO:0007669"/>
    <property type="project" value="InterPro"/>
</dbReference>
<dbReference type="PROSITE" id="PS51007">
    <property type="entry name" value="CYTC"/>
    <property type="match status" value="1"/>
</dbReference>
<keyword evidence="5 6" id="KW-0408">Iron</keyword>
<dbReference type="Gene3D" id="1.10.760.10">
    <property type="entry name" value="Cytochrome c-like domain"/>
    <property type="match status" value="1"/>
</dbReference>
<dbReference type="Pfam" id="PF00034">
    <property type="entry name" value="Cytochrom_C"/>
    <property type="match status" value="1"/>
</dbReference>
<reference evidence="8 9" key="1">
    <citation type="submission" date="2018-12" db="EMBL/GenBank/DDBJ databases">
        <authorList>
            <person name="Yang Y."/>
        </authorList>
    </citation>
    <scope>NUCLEOTIDE SEQUENCE [LARGE SCALE GENOMIC DNA]</scope>
    <source>
        <strain evidence="8 9">L-25-5w-1</strain>
    </source>
</reference>
<dbReference type="GO" id="GO:0046872">
    <property type="term" value="F:metal ion binding"/>
    <property type="evidence" value="ECO:0007669"/>
    <property type="project" value="UniProtKB-KW"/>
</dbReference>
<dbReference type="InterPro" id="IPR009056">
    <property type="entry name" value="Cyt_c-like_dom"/>
</dbReference>
<evidence type="ECO:0000256" key="1">
    <source>
        <dbReference type="ARBA" id="ARBA00022448"/>
    </source>
</evidence>
<organism evidence="8 9">
    <name type="scientific">Azospirillum griseum</name>
    <dbReference type="NCBI Taxonomy" id="2496639"/>
    <lineage>
        <taxon>Bacteria</taxon>
        <taxon>Pseudomonadati</taxon>
        <taxon>Pseudomonadota</taxon>
        <taxon>Alphaproteobacteria</taxon>
        <taxon>Rhodospirillales</taxon>
        <taxon>Azospirillaceae</taxon>
        <taxon>Azospirillum</taxon>
    </lineage>
</organism>
<dbReference type="Proteomes" id="UP000277007">
    <property type="component" value="Unassembled WGS sequence"/>
</dbReference>
<dbReference type="RefSeq" id="WP_126618807.1">
    <property type="nucleotide sequence ID" value="NZ_JBHUCY010000016.1"/>
</dbReference>
<dbReference type="PRINTS" id="PR00604">
    <property type="entry name" value="CYTCHRMECIAB"/>
</dbReference>
<dbReference type="AlphaFoldDB" id="A0A3S0HUS7"/>
<dbReference type="PANTHER" id="PTHR11961">
    <property type="entry name" value="CYTOCHROME C"/>
    <property type="match status" value="1"/>
</dbReference>
<evidence type="ECO:0000256" key="3">
    <source>
        <dbReference type="ARBA" id="ARBA00022723"/>
    </source>
</evidence>
<dbReference type="EMBL" id="RXMA01000024">
    <property type="protein sequence ID" value="RTR16553.1"/>
    <property type="molecule type" value="Genomic_DNA"/>
</dbReference>
<dbReference type="InterPro" id="IPR002327">
    <property type="entry name" value="Cyt_c_1A/1B"/>
</dbReference>
<gene>
    <name evidence="8" type="ORF">EJ903_20150</name>
</gene>
<accession>A0A3S0HUS7</accession>
<evidence type="ECO:0000313" key="9">
    <source>
        <dbReference type="Proteomes" id="UP000277007"/>
    </source>
</evidence>